<organism evidence="2 3">
    <name type="scientific">Pipra filicauda</name>
    <name type="common">Wire-tailed manakin</name>
    <dbReference type="NCBI Taxonomy" id="649802"/>
    <lineage>
        <taxon>Eukaryota</taxon>
        <taxon>Metazoa</taxon>
        <taxon>Chordata</taxon>
        <taxon>Craniata</taxon>
        <taxon>Vertebrata</taxon>
        <taxon>Euteleostomi</taxon>
        <taxon>Archelosauria</taxon>
        <taxon>Archosauria</taxon>
        <taxon>Dinosauria</taxon>
        <taxon>Saurischia</taxon>
        <taxon>Theropoda</taxon>
        <taxon>Coelurosauria</taxon>
        <taxon>Aves</taxon>
        <taxon>Neognathae</taxon>
        <taxon>Neoaves</taxon>
        <taxon>Telluraves</taxon>
        <taxon>Australaves</taxon>
        <taxon>Passeriformes</taxon>
        <taxon>Pipridae</taxon>
        <taxon>Pipra</taxon>
    </lineage>
</organism>
<dbReference type="InterPro" id="IPR013766">
    <property type="entry name" value="Thioredoxin_domain"/>
</dbReference>
<keyword evidence="2" id="KW-1185">Reference proteome</keyword>
<dbReference type="RefSeq" id="XP_027580673.2">
    <property type="nucleotide sequence ID" value="XM_027724872.2"/>
</dbReference>
<dbReference type="CDD" id="cd02948">
    <property type="entry name" value="TRX_NDPK"/>
    <property type="match status" value="1"/>
</dbReference>
<dbReference type="PANTHER" id="PTHR46135:SF3">
    <property type="entry name" value="NME_NM23 FAMILY MEMBER 8"/>
    <property type="match status" value="1"/>
</dbReference>
<dbReference type="InParanoid" id="A0A6J2H003"/>
<dbReference type="PANTHER" id="PTHR46135">
    <property type="entry name" value="NME/NM23 FAMILY MEMBER 8"/>
    <property type="match status" value="1"/>
</dbReference>
<dbReference type="GeneID" id="113989903"/>
<dbReference type="AlphaFoldDB" id="A0A6J2H003"/>
<dbReference type="Pfam" id="PF00085">
    <property type="entry name" value="Thioredoxin"/>
    <property type="match status" value="1"/>
</dbReference>
<dbReference type="CTD" id="347736"/>
<evidence type="ECO:0000259" key="1">
    <source>
        <dbReference type="Pfam" id="PF00085"/>
    </source>
</evidence>
<name>A0A6J2H003_9PASS</name>
<dbReference type="InterPro" id="IPR051766">
    <property type="entry name" value="TXND_domain-containing"/>
</dbReference>
<evidence type="ECO:0000313" key="2">
    <source>
        <dbReference type="Proteomes" id="UP000504627"/>
    </source>
</evidence>
<dbReference type="Proteomes" id="UP000504627">
    <property type="component" value="Unplaced"/>
</dbReference>
<proteinExistence type="predicted"/>
<accession>A0A6J2H003</accession>
<dbReference type="Gene3D" id="3.40.30.10">
    <property type="entry name" value="Glutaredoxin"/>
    <property type="match status" value="1"/>
</dbReference>
<evidence type="ECO:0000313" key="3">
    <source>
        <dbReference type="RefSeq" id="XP_027580673.2"/>
    </source>
</evidence>
<dbReference type="InterPro" id="IPR036249">
    <property type="entry name" value="Thioredoxin-like_sf"/>
</dbReference>
<dbReference type="SUPFAM" id="SSF52833">
    <property type="entry name" value="Thioredoxin-like"/>
    <property type="match status" value="1"/>
</dbReference>
<gene>
    <name evidence="3" type="primary">NME9</name>
</gene>
<protein>
    <submittedName>
        <fullName evidence="3">Thioredoxin domain-containing protein 6 isoform X1</fullName>
    </submittedName>
</protein>
<feature type="domain" description="Thioredoxin" evidence="1">
    <location>
        <begin position="121"/>
        <end position="208"/>
    </location>
</feature>
<reference evidence="3" key="1">
    <citation type="submission" date="2025-08" db="UniProtKB">
        <authorList>
            <consortium name="RefSeq"/>
        </authorList>
    </citation>
    <scope>IDENTIFICATION</scope>
    <source>
        <tissue evidence="3">Muscle</tissue>
    </source>
</reference>
<sequence length="255" mass="28106">MLGALMYQKLNPQPGGTMVSWRIRPPPRVLRDEMQHSRVCPGAQDPMGTDGARGTGSCVWKRAAVQALQQHLDSVKVGQQLDPRDQRTSAVLALGGLLTGSCSCRGMAAKKKEVELQINITSQELWEEMLCLKGLIVVDAFQAWCGPCKTVVDLFQKIRNEVDSNLLHFAVAEVDSIDALERYRGRCQPVFLFYAEGELVAVVRGVNAPLLQKTILEQLAGERKVLEHGGEQVLMRDRAKEEGSTAALQGQQREG</sequence>